<proteinExistence type="predicted"/>
<evidence type="ECO:0000256" key="1">
    <source>
        <dbReference type="SAM" id="Phobius"/>
    </source>
</evidence>
<keyword evidence="3" id="KW-1185">Reference proteome</keyword>
<comment type="caution">
    <text evidence="2">The sequence shown here is derived from an EMBL/GenBank/DDBJ whole genome shotgun (WGS) entry which is preliminary data.</text>
</comment>
<keyword evidence="1" id="KW-0812">Transmembrane</keyword>
<feature type="transmembrane region" description="Helical" evidence="1">
    <location>
        <begin position="9"/>
        <end position="28"/>
    </location>
</feature>
<organism evidence="2 3">
    <name type="scientific">Sphingobacterium tenebrionis</name>
    <dbReference type="NCBI Taxonomy" id="3111775"/>
    <lineage>
        <taxon>Bacteria</taxon>
        <taxon>Pseudomonadati</taxon>
        <taxon>Bacteroidota</taxon>
        <taxon>Sphingobacteriia</taxon>
        <taxon>Sphingobacteriales</taxon>
        <taxon>Sphingobacteriaceae</taxon>
        <taxon>Sphingobacterium</taxon>
    </lineage>
</organism>
<evidence type="ECO:0000313" key="2">
    <source>
        <dbReference type="EMBL" id="MEI5983624.1"/>
    </source>
</evidence>
<gene>
    <name evidence="2" type="ORF">VJ786_01780</name>
</gene>
<dbReference type="Proteomes" id="UP001363035">
    <property type="component" value="Unassembled WGS sequence"/>
</dbReference>
<keyword evidence="1" id="KW-0472">Membrane</keyword>
<protein>
    <submittedName>
        <fullName evidence="2">Uncharacterized protein</fullName>
    </submittedName>
</protein>
<dbReference type="EMBL" id="JAYLLN010000002">
    <property type="protein sequence ID" value="MEI5983624.1"/>
    <property type="molecule type" value="Genomic_DNA"/>
</dbReference>
<reference evidence="2 3" key="1">
    <citation type="submission" date="2024-01" db="EMBL/GenBank/DDBJ databases">
        <title>Sphingobacterium tenebrionis sp. nov., a novel endophyte isolated from tenebrio molitor intestines.</title>
        <authorList>
            <person name="Zhang C."/>
        </authorList>
    </citation>
    <scope>NUCLEOTIDE SEQUENCE [LARGE SCALE GENOMIC DNA]</scope>
    <source>
        <strain evidence="2 3">PU5-4</strain>
    </source>
</reference>
<name>A0ABU8I1M7_9SPHI</name>
<keyword evidence="1" id="KW-1133">Transmembrane helix</keyword>
<sequence length="96" mass="10557">MTVQNQVNFVPYAVAGILLMVPAIAMQFTNEVNWSLFDFLVAAVLLFAAAFGIDLIYRNVKNKSKSWIYILLVLFVLAVIWAEMAVGIFGSPIAGS</sequence>
<evidence type="ECO:0000313" key="3">
    <source>
        <dbReference type="Proteomes" id="UP001363035"/>
    </source>
</evidence>
<feature type="transmembrane region" description="Helical" evidence="1">
    <location>
        <begin position="69"/>
        <end position="90"/>
    </location>
</feature>
<feature type="transmembrane region" description="Helical" evidence="1">
    <location>
        <begin position="34"/>
        <end position="57"/>
    </location>
</feature>
<dbReference type="RefSeq" id="WP_134776266.1">
    <property type="nucleotide sequence ID" value="NZ_JAYLLN010000002.1"/>
</dbReference>
<accession>A0ABU8I1M7</accession>